<evidence type="ECO:0008006" key="3">
    <source>
        <dbReference type="Google" id="ProtNLM"/>
    </source>
</evidence>
<evidence type="ECO:0000313" key="1">
    <source>
        <dbReference type="EMBL" id="AGG67243.1"/>
    </source>
</evidence>
<gene>
    <name evidence="1" type="ORF">H924_09025</name>
</gene>
<reference evidence="1 2" key="1">
    <citation type="submission" date="2013-02" db="EMBL/GenBank/DDBJ databases">
        <title>The complete genome sequence of Corynebacterium callunae DSM 20147.</title>
        <authorList>
            <person name="Ruckert C."/>
            <person name="Albersmeier A."/>
            <person name="Kalinowski J."/>
        </authorList>
    </citation>
    <scope>NUCLEOTIDE SEQUENCE [LARGE SCALE GENOMIC DNA]</scope>
    <source>
        <strain evidence="1 2">DSM 20147</strain>
    </source>
</reference>
<sequence length="201" mass="22049">MNKLNAANSSIRLQAALAIGTNPDPTAIPLLVQRCGVEEDFYVRDMLTWALTRMPHAEVIPALIPELDSLTPFAASQALHTFSKLQDPRVWAELKKRPELLHREDTSVTAWRSFAGLVPAGDLDWLLGELAQEFDKGSAETQRSLSRAMVEVGNRGASISAFLAAFKGPHARATAKLWADPETDFLADLQLARRVDNMGAC</sequence>
<dbReference type="EMBL" id="CP004354">
    <property type="protein sequence ID" value="AGG67243.1"/>
    <property type="molecule type" value="Genomic_DNA"/>
</dbReference>
<dbReference type="InterPro" id="IPR011989">
    <property type="entry name" value="ARM-like"/>
</dbReference>
<dbReference type="AlphaFoldDB" id="M1UZL6"/>
<accession>M1UZL6</accession>
<proteinExistence type="predicted"/>
<dbReference type="PATRIC" id="fig|1121353.3.peg.1839"/>
<dbReference type="OrthoDB" id="9134742at2"/>
<protein>
    <recommendedName>
        <fullName evidence="3">HEAT repeat domain-containing protein</fullName>
    </recommendedName>
</protein>
<dbReference type="RefSeq" id="WP_015651674.1">
    <property type="nucleotide sequence ID" value="NC_020506.1"/>
</dbReference>
<evidence type="ECO:0000313" key="2">
    <source>
        <dbReference type="Proteomes" id="UP000011760"/>
    </source>
</evidence>
<dbReference type="SUPFAM" id="SSF48371">
    <property type="entry name" value="ARM repeat"/>
    <property type="match status" value="1"/>
</dbReference>
<dbReference type="Gene3D" id="1.25.10.10">
    <property type="entry name" value="Leucine-rich Repeat Variant"/>
    <property type="match status" value="1"/>
</dbReference>
<dbReference type="KEGG" id="ccn:H924_09025"/>
<dbReference type="Pfam" id="PF13646">
    <property type="entry name" value="HEAT_2"/>
    <property type="match status" value="1"/>
</dbReference>
<name>M1UZL6_9CORY</name>
<dbReference type="InterPro" id="IPR016024">
    <property type="entry name" value="ARM-type_fold"/>
</dbReference>
<dbReference type="HOGENOM" id="CLU_085078_0_0_11"/>
<dbReference type="Proteomes" id="UP000011760">
    <property type="component" value="Chromosome"/>
</dbReference>
<dbReference type="STRING" id="1121353.H924_09025"/>
<keyword evidence="2" id="KW-1185">Reference proteome</keyword>
<organism evidence="1 2">
    <name type="scientific">Corynebacterium callunae DSM 20147</name>
    <dbReference type="NCBI Taxonomy" id="1121353"/>
    <lineage>
        <taxon>Bacteria</taxon>
        <taxon>Bacillati</taxon>
        <taxon>Actinomycetota</taxon>
        <taxon>Actinomycetes</taxon>
        <taxon>Mycobacteriales</taxon>
        <taxon>Corynebacteriaceae</taxon>
        <taxon>Corynebacterium</taxon>
    </lineage>
</organism>
<dbReference type="eggNOG" id="COG1413">
    <property type="taxonomic scope" value="Bacteria"/>
</dbReference>